<feature type="region of interest" description="Disordered" evidence="1">
    <location>
        <begin position="64"/>
        <end position="100"/>
    </location>
</feature>
<evidence type="ECO:0000256" key="2">
    <source>
        <dbReference type="SAM" id="SignalP"/>
    </source>
</evidence>
<comment type="caution">
    <text evidence="3">The sequence shown here is derived from an EMBL/GenBank/DDBJ whole genome shotgun (WGS) entry which is preliminary data.</text>
</comment>
<feature type="compositionally biased region" description="Low complexity" evidence="1">
    <location>
        <begin position="23"/>
        <end position="49"/>
    </location>
</feature>
<evidence type="ECO:0000313" key="3">
    <source>
        <dbReference type="EMBL" id="GAA2532639.1"/>
    </source>
</evidence>
<keyword evidence="4" id="KW-1185">Reference proteome</keyword>
<sequence length="173" mass="18139">MRAITITAAAMLALTGCGGDAEPANTAQPAPTTTTTTTAPTPNTTPATAKRVVDQIDAAGVPLIAGATQDENTDPNDKLGRPGGYTSRASADLPGGNRTAEKHTIDRGLVVEVFATETDADTRAESIQDALKDTPALGEEWHYRPKDRRVLVRVSGKVKPSMAKQVETVVSFI</sequence>
<dbReference type="EMBL" id="BAAARY010000036">
    <property type="protein sequence ID" value="GAA2532639.1"/>
    <property type="molecule type" value="Genomic_DNA"/>
</dbReference>
<feature type="chain" id="PRO_5045910681" description="Lipoprotein" evidence="2">
    <location>
        <begin position="22"/>
        <end position="173"/>
    </location>
</feature>
<name>A0ABP6B1N2_9ACTN</name>
<reference evidence="4" key="1">
    <citation type="journal article" date="2019" name="Int. J. Syst. Evol. Microbiol.">
        <title>The Global Catalogue of Microorganisms (GCM) 10K type strain sequencing project: providing services to taxonomists for standard genome sequencing and annotation.</title>
        <authorList>
            <consortium name="The Broad Institute Genomics Platform"/>
            <consortium name="The Broad Institute Genome Sequencing Center for Infectious Disease"/>
            <person name="Wu L."/>
            <person name="Ma J."/>
        </authorList>
    </citation>
    <scope>NUCLEOTIDE SEQUENCE [LARGE SCALE GENOMIC DNA]</scope>
    <source>
        <strain evidence="4">JCM 3367</strain>
    </source>
</reference>
<feature type="region of interest" description="Disordered" evidence="1">
    <location>
        <begin position="20"/>
        <end position="49"/>
    </location>
</feature>
<gene>
    <name evidence="3" type="ORF">GCM10010201_35220</name>
</gene>
<accession>A0ABP6B1N2</accession>
<evidence type="ECO:0000313" key="4">
    <source>
        <dbReference type="Proteomes" id="UP001499978"/>
    </source>
</evidence>
<evidence type="ECO:0008006" key="5">
    <source>
        <dbReference type="Google" id="ProtNLM"/>
    </source>
</evidence>
<evidence type="ECO:0000256" key="1">
    <source>
        <dbReference type="SAM" id="MobiDB-lite"/>
    </source>
</evidence>
<keyword evidence="2" id="KW-0732">Signal</keyword>
<feature type="signal peptide" evidence="2">
    <location>
        <begin position="1"/>
        <end position="21"/>
    </location>
</feature>
<organism evidence="3 4">
    <name type="scientific">Pilimelia columellifera subsp. columellifera</name>
    <dbReference type="NCBI Taxonomy" id="706583"/>
    <lineage>
        <taxon>Bacteria</taxon>
        <taxon>Bacillati</taxon>
        <taxon>Actinomycetota</taxon>
        <taxon>Actinomycetes</taxon>
        <taxon>Micromonosporales</taxon>
        <taxon>Micromonosporaceae</taxon>
        <taxon>Pilimelia</taxon>
    </lineage>
</organism>
<dbReference type="RefSeq" id="WP_344174528.1">
    <property type="nucleotide sequence ID" value="NZ_BAAARY010000036.1"/>
</dbReference>
<dbReference type="PROSITE" id="PS51257">
    <property type="entry name" value="PROKAR_LIPOPROTEIN"/>
    <property type="match status" value="1"/>
</dbReference>
<dbReference type="Proteomes" id="UP001499978">
    <property type="component" value="Unassembled WGS sequence"/>
</dbReference>
<protein>
    <recommendedName>
        <fullName evidence="5">Lipoprotein</fullName>
    </recommendedName>
</protein>
<proteinExistence type="predicted"/>